<evidence type="ECO:0000313" key="5">
    <source>
        <dbReference type="EMBL" id="TLD01549.1"/>
    </source>
</evidence>
<dbReference type="Proteomes" id="UP000306509">
    <property type="component" value="Unassembled WGS sequence"/>
</dbReference>
<dbReference type="Pfam" id="PF08305">
    <property type="entry name" value="NPCBM"/>
    <property type="match status" value="1"/>
</dbReference>
<evidence type="ECO:0000256" key="1">
    <source>
        <dbReference type="SAM" id="Coils"/>
    </source>
</evidence>
<evidence type="ECO:0000313" key="6">
    <source>
        <dbReference type="Proteomes" id="UP000306509"/>
    </source>
</evidence>
<dbReference type="InterPro" id="IPR011071">
    <property type="entry name" value="Lyase_8-like_C"/>
</dbReference>
<dbReference type="SMART" id="SM00776">
    <property type="entry name" value="NPCBM"/>
    <property type="match status" value="1"/>
</dbReference>
<evidence type="ECO:0000256" key="3">
    <source>
        <dbReference type="SAM" id="SignalP"/>
    </source>
</evidence>
<dbReference type="GO" id="GO:0005975">
    <property type="term" value="P:carbohydrate metabolic process"/>
    <property type="evidence" value="ECO:0007669"/>
    <property type="project" value="InterPro"/>
</dbReference>
<keyword evidence="3" id="KW-0732">Signal</keyword>
<dbReference type="InterPro" id="IPR023296">
    <property type="entry name" value="Glyco_hydro_beta-prop_sf"/>
</dbReference>
<dbReference type="Pfam" id="PF08307">
    <property type="entry name" value="Glyco_hydro_98C"/>
    <property type="match status" value="1"/>
</dbReference>
<dbReference type="Pfam" id="PF07554">
    <property type="entry name" value="FIVAR"/>
    <property type="match status" value="2"/>
</dbReference>
<feature type="compositionally biased region" description="Acidic residues" evidence="2">
    <location>
        <begin position="97"/>
        <end position="109"/>
    </location>
</feature>
<dbReference type="InterPro" id="IPR003961">
    <property type="entry name" value="FN3_dom"/>
</dbReference>
<dbReference type="InterPro" id="IPR013783">
    <property type="entry name" value="Ig-like_fold"/>
</dbReference>
<dbReference type="SUPFAM" id="SSF49785">
    <property type="entry name" value="Galactose-binding domain-like"/>
    <property type="match status" value="2"/>
</dbReference>
<keyword evidence="6" id="KW-1185">Reference proteome</keyword>
<dbReference type="Gene3D" id="2.60.120.260">
    <property type="entry name" value="Galactose-binding domain-like"/>
    <property type="match status" value="1"/>
</dbReference>
<name>A0A4U8QAA8_9FIRM</name>
<dbReference type="PROSITE" id="PS50853">
    <property type="entry name" value="FN3"/>
    <property type="match status" value="1"/>
</dbReference>
<gene>
    <name evidence="5" type="ORF">DSM106044_01528</name>
</gene>
<dbReference type="Gene3D" id="1.20.1270.90">
    <property type="entry name" value="AF1782-like"/>
    <property type="match status" value="2"/>
</dbReference>
<feature type="signal peptide" evidence="3">
    <location>
        <begin position="1"/>
        <end position="25"/>
    </location>
</feature>
<dbReference type="SUPFAM" id="SSF75005">
    <property type="entry name" value="Arabinanase/levansucrase/invertase"/>
    <property type="match status" value="2"/>
</dbReference>
<protein>
    <submittedName>
        <fullName evidence="5">Phage-related lysozyme (Muraminidase)</fullName>
    </submittedName>
</protein>
<dbReference type="InterPro" id="IPR036116">
    <property type="entry name" value="FN3_sf"/>
</dbReference>
<dbReference type="InterPro" id="IPR038637">
    <property type="entry name" value="NPCBM_sf"/>
</dbReference>
<sequence length="1778" mass="198444" precursor="true">MKFRAKKLVALLTASCMCIASPLSAAAESGTGTRLVKGQTGYLTEEQAIRNQEQTTEARVQKLTGEETAEVLMEGTKDSGIVQTEEVQTKEMQTEDAQTEEVQTEEMQTEDAQTKEVQTEEMQTEDAQTEEVQTKEVPAEETHMKEIQTQGTKKASDRNGKARVTEILEDAQDPAYRIVYLSDLQWKSENHTVDSELPTRKDKSFGGGKITLKVDGTVTEFDKGIGTQTDSTIVYDLEGKGYTKFETYVGVDYSQKENIPGEVCDVKFRVKIDDKIVSETGVLDPLSNAVKISVNIPDTAKTLTLYADKVTETWSDHANWADAKFYQALPEPENVAFKKTVVARKTSDNSEAPVNPDSAVNSSKAVDGVIDSSSYFDFGDQANSGAVRESLYMEVDLKGSYLLSDIQLWRYWKDGRTYAATAIVVSEDENFENAAVIYNSDTTGEIHHLGAGSDMLYAETESGKTFPVPENTKARYIRVYTYGVNGTSGVTNHIVELKVNAYVFGDEILPEKPDDSKIFPNAVNPLKLQGPGTNDQVTHPDVTVFDEPWNGYKYWMAYTPNKPGSSYFENPCIAASNDGVNWEFPAQNPVQPRYDSEIENQNEHNCDTDIVYDPVNDRLIMYWEWAQDEAVNGKTHRSEIRYRVSYDGINWGVEDETGVLKTGPTDHGCAIATEGERYSDLSPTVVYDKTEKIYKMWANDAGDVGYENKQNNKVWYRTSQDGISNWSDKTYVENFLGVNEDGLQMYPWHQDIQWVEEFQEYWALQQAFPAGSGPDNSSLRFSKSKDGIHWEPVSEKALITVGAPGTWDAGQIYRSTFWYEPGGAKGNGTFHIWYAALAEVQSHWDIGYTSANYADAMYKLTGSRPEVEKRIEVNNENPLLIMPLYGKSYSESGSTLDWGDDLVSRWKQVPEDLKENAVIEIHLGGKIGLNESDSHTAKAFYEQQLAIAQENNIPVMMVVATAGQQNYWTGTANLDAEWIDRMFKQHSVLKGIMSTENYWTDYNKVATMGADYLRVAAENGGYFVWSEHQEGVIENVIANEKFNEALKLYGNNFIFTWKNTPAGTNSNAGTASYMQGLWLTGICAQWGGLADTWKWYEKGFGKLFDGQYSYNPGGEEARPVATEPEALLGIEMMSIYTNGGCVYNFEHPAYVYGSYNQNSPCFENVIAEFMRYAIKNPAPGKEEVLADTKAVFYGKLSSLKSAGNLLQNGLNWEDATLPTQTTGRYGLIPAVPDAVDEKTVKAVFGDIEILNQSSAQLANKDAKKAYFEEKYPEQYTGTAFGQLLNDTWYLYNSNVNVDGVQNAKLPLEGNKSVDITMTPHTFVILDDQDGELQIKLNNYRVDKDSIWEGYGTTVTDRWDTDHNTKLQDWIRDEYIPNPDDDTFRDTTFELVGLESEPEVNVTNGLKDQYQKPVVEYDAAAGTAMITVSGNGWVDLTIDTNTAEVPQVDKAKLNSKIAEAKGIRQGNYTDESYKALQEEIGKSQAVSNKTDATQEEVNAQLSRLESAIARLKEKPAVVSKTALNAKIAEAKGIRQGNYTDESYKALQNAIVKAQELSNKTDATQQQVNDLVSALTNAIKNLKIDADKLAAESAKKVAAVKVAVKAVSYKSKEIKLSWKTVADADGYVIRVKTGKKWSTEKTIKNNRIITYTYKKGTPGKKYVFEVKAFKKVNGKTTFSKYKTATKKVVPQTVTAKAKASKNNVVVKWNKVSGASGYVVMKKKGKTWVKAAQVNAKKLYFTDKKVKKGKVYSYKVKAYKVYKGKKVYGSYSKAVNVKTKS</sequence>
<dbReference type="RefSeq" id="WP_138002181.1">
    <property type="nucleotide sequence ID" value="NZ_QGQD01000036.1"/>
</dbReference>
<dbReference type="SUPFAM" id="SSF49265">
    <property type="entry name" value="Fibronectin type III"/>
    <property type="match status" value="1"/>
</dbReference>
<accession>A0A4U8QAA8</accession>
<dbReference type="InterPro" id="IPR013222">
    <property type="entry name" value="Glyco_hyd_98_carb-bd"/>
</dbReference>
<keyword evidence="1" id="KW-0175">Coiled coil</keyword>
<dbReference type="Gene3D" id="3.30.2330.20">
    <property type="entry name" value="family 98 glycoside hydrolase"/>
    <property type="match status" value="1"/>
</dbReference>
<comment type="caution">
    <text evidence="5">The sequence shown here is derived from an EMBL/GenBank/DDBJ whole genome shotgun (WGS) entry which is preliminary data.</text>
</comment>
<dbReference type="Gene3D" id="3.20.20.80">
    <property type="entry name" value="Glycosidases"/>
    <property type="match status" value="1"/>
</dbReference>
<organism evidence="5 6">
    <name type="scientific">Robinsoniella peoriensis</name>
    <dbReference type="NCBI Taxonomy" id="180332"/>
    <lineage>
        <taxon>Bacteria</taxon>
        <taxon>Bacillati</taxon>
        <taxon>Bacillota</taxon>
        <taxon>Clostridia</taxon>
        <taxon>Lachnospirales</taxon>
        <taxon>Lachnospiraceae</taxon>
        <taxon>Robinsoniella</taxon>
    </lineage>
</organism>
<dbReference type="EMBL" id="QGQD01000036">
    <property type="protein sequence ID" value="TLD01549.1"/>
    <property type="molecule type" value="Genomic_DNA"/>
</dbReference>
<dbReference type="InterPro" id="IPR008979">
    <property type="entry name" value="Galactose-bd-like_sf"/>
</dbReference>
<feature type="domain" description="Fibronectin type-III" evidence="4">
    <location>
        <begin position="1687"/>
        <end position="1778"/>
    </location>
</feature>
<dbReference type="STRING" id="180332.GCA_000797495_04757"/>
<dbReference type="CDD" id="cd00063">
    <property type="entry name" value="FN3"/>
    <property type="match status" value="1"/>
</dbReference>
<feature type="coiled-coil region" evidence="1">
    <location>
        <begin position="1545"/>
        <end position="1590"/>
    </location>
</feature>
<dbReference type="Gene3D" id="2.60.220.10">
    <property type="entry name" value="Polysaccharide lyase family 8-like, C-terminal"/>
    <property type="match status" value="1"/>
</dbReference>
<feature type="chain" id="PRO_5039319754" evidence="3">
    <location>
        <begin position="26"/>
        <end position="1778"/>
    </location>
</feature>
<dbReference type="InterPro" id="IPR013191">
    <property type="entry name" value="GH98_central"/>
</dbReference>
<reference evidence="5 6" key="1">
    <citation type="journal article" date="2019" name="Anaerobe">
        <title>Detection of Robinsoniella peoriensis in multiple bone samples of a trauma patient.</title>
        <authorList>
            <person name="Schrottner P."/>
            <person name="Hartwich K."/>
            <person name="Bunk B."/>
            <person name="Schober I."/>
            <person name="Helbig S."/>
            <person name="Rudolph W.W."/>
            <person name="Gunzer F."/>
        </authorList>
    </citation>
    <scope>NUCLEOTIDE SEQUENCE [LARGE SCALE GENOMIC DNA]</scope>
    <source>
        <strain evidence="5 6">DSM 106044</strain>
    </source>
</reference>
<dbReference type="Pfam" id="PF08306">
    <property type="entry name" value="Glyco_hydro_98M"/>
    <property type="match status" value="1"/>
</dbReference>
<feature type="region of interest" description="Disordered" evidence="2">
    <location>
        <begin position="76"/>
        <end position="160"/>
    </location>
</feature>
<evidence type="ECO:0000259" key="4">
    <source>
        <dbReference type="PROSITE" id="PS50853"/>
    </source>
</evidence>
<dbReference type="InterPro" id="IPR013190">
    <property type="entry name" value="GH98_C"/>
</dbReference>
<dbReference type="Gene3D" id="2.60.40.10">
    <property type="entry name" value="Immunoglobulins"/>
    <property type="match status" value="2"/>
</dbReference>
<proteinExistence type="predicted"/>
<dbReference type="Gene3D" id="2.115.10.20">
    <property type="entry name" value="Glycosyl hydrolase domain, family 43"/>
    <property type="match status" value="1"/>
</dbReference>
<evidence type="ECO:0000256" key="2">
    <source>
        <dbReference type="SAM" id="MobiDB-lite"/>
    </source>
</evidence>
<feature type="compositionally biased region" description="Basic and acidic residues" evidence="2">
    <location>
        <begin position="132"/>
        <end position="146"/>
    </location>
</feature>
<dbReference type="GO" id="GO:0003824">
    <property type="term" value="F:catalytic activity"/>
    <property type="evidence" value="ECO:0007669"/>
    <property type="project" value="UniProtKB-ARBA"/>
</dbReference>
<dbReference type="Gene3D" id="2.60.120.1060">
    <property type="entry name" value="NPCBM/NEW2 domain"/>
    <property type="match status" value="1"/>
</dbReference>